<evidence type="ECO:0000313" key="4">
    <source>
        <dbReference type="Proteomes" id="UP000177876"/>
    </source>
</evidence>
<feature type="domain" description="Metallo-beta-lactamase" evidence="2">
    <location>
        <begin position="18"/>
        <end position="194"/>
    </location>
</feature>
<proteinExistence type="predicted"/>
<dbReference type="SMART" id="SM00849">
    <property type="entry name" value="Lactamase_B"/>
    <property type="match status" value="1"/>
</dbReference>
<organism evidence="3 4">
    <name type="scientific">Candidatus Solincola sediminis</name>
    <dbReference type="NCBI Taxonomy" id="1797199"/>
    <lineage>
        <taxon>Bacteria</taxon>
        <taxon>Bacillati</taxon>
        <taxon>Actinomycetota</taxon>
        <taxon>Candidatus Geothermincolia</taxon>
        <taxon>Candidatus Geothermincolales</taxon>
        <taxon>Candidatus Geothermincolaceae</taxon>
        <taxon>Candidatus Solincola</taxon>
    </lineage>
</organism>
<dbReference type="AlphaFoldDB" id="A0A1F2WPJ5"/>
<keyword evidence="1" id="KW-0378">Hydrolase</keyword>
<dbReference type="SUPFAM" id="SSF56281">
    <property type="entry name" value="Metallo-hydrolase/oxidoreductase"/>
    <property type="match status" value="1"/>
</dbReference>
<accession>A0A1F2WPJ5</accession>
<gene>
    <name evidence="3" type="ORF">A2Y75_10630</name>
</gene>
<dbReference type="PANTHER" id="PTHR46018">
    <property type="entry name" value="ZINC PHOSPHODIESTERASE ELAC PROTEIN 1"/>
    <property type="match status" value="1"/>
</dbReference>
<dbReference type="GO" id="GO:0042781">
    <property type="term" value="F:3'-tRNA processing endoribonuclease activity"/>
    <property type="evidence" value="ECO:0007669"/>
    <property type="project" value="TreeGrafter"/>
</dbReference>
<evidence type="ECO:0000259" key="2">
    <source>
        <dbReference type="SMART" id="SM00849"/>
    </source>
</evidence>
<dbReference type="PANTHER" id="PTHR46018:SF2">
    <property type="entry name" value="ZINC PHOSPHODIESTERASE ELAC PROTEIN 1"/>
    <property type="match status" value="1"/>
</dbReference>
<dbReference type="Gene3D" id="3.60.15.10">
    <property type="entry name" value="Ribonuclease Z/Hydroxyacylglutathione hydrolase-like"/>
    <property type="match status" value="1"/>
</dbReference>
<dbReference type="CDD" id="cd07716">
    <property type="entry name" value="RNaseZ_short-form-like_MBL-fold"/>
    <property type="match status" value="1"/>
</dbReference>
<reference evidence="3 4" key="1">
    <citation type="journal article" date="2016" name="Nat. Commun.">
        <title>Thousands of microbial genomes shed light on interconnected biogeochemical processes in an aquifer system.</title>
        <authorList>
            <person name="Anantharaman K."/>
            <person name="Brown C.T."/>
            <person name="Hug L.A."/>
            <person name="Sharon I."/>
            <person name="Castelle C.J."/>
            <person name="Probst A.J."/>
            <person name="Thomas B.C."/>
            <person name="Singh A."/>
            <person name="Wilkins M.J."/>
            <person name="Karaoz U."/>
            <person name="Brodie E.L."/>
            <person name="Williams K.H."/>
            <person name="Hubbard S.S."/>
            <person name="Banfield J.F."/>
        </authorList>
    </citation>
    <scope>NUCLEOTIDE SEQUENCE [LARGE SCALE GENOMIC DNA]</scope>
</reference>
<keyword evidence="1" id="KW-0540">Nuclease</keyword>
<dbReference type="Pfam" id="PF12706">
    <property type="entry name" value="Lactamase_B_2"/>
    <property type="match status" value="1"/>
</dbReference>
<name>A0A1F2WPJ5_9ACTN</name>
<dbReference type="EMBL" id="MELK01000020">
    <property type="protein sequence ID" value="OFW58740.1"/>
    <property type="molecule type" value="Genomic_DNA"/>
</dbReference>
<dbReference type="STRING" id="1797197.A2Y75_10630"/>
<dbReference type="InterPro" id="IPR001279">
    <property type="entry name" value="Metallo-B-lactamas"/>
</dbReference>
<comment type="caution">
    <text evidence="3">The sequence shown here is derived from an EMBL/GenBank/DDBJ whole genome shotgun (WGS) entry which is preliminary data.</text>
</comment>
<evidence type="ECO:0000313" key="3">
    <source>
        <dbReference type="EMBL" id="OFW58740.1"/>
    </source>
</evidence>
<sequence>MILTVLGCSGTYPRPGGACNGFLIQEGETNLVIDFGNGCMSNLLKQVEYTNLAGIVITHMHIDHFGDLYPLFYALRFFPGEPWGLQVLMPGGGLEEMGCILGADSREYVPRVFSETPIVKGNIYQVGDMKIIFHPTRHPVEGYSVRIEGKNWIVAYSSDTKPCPGLAEAADSADLFICEATFPVSYTKEASFGHMTSAQAAKAATDAGAKSLLLTHIWPTFDPRDILSEVNETYEGEAILAYEGLQLKLGGR</sequence>
<dbReference type="InterPro" id="IPR036866">
    <property type="entry name" value="RibonucZ/Hydroxyglut_hydro"/>
</dbReference>
<evidence type="ECO:0000256" key="1">
    <source>
        <dbReference type="ARBA" id="ARBA00022759"/>
    </source>
</evidence>
<protein>
    <recommendedName>
        <fullName evidence="2">Metallo-beta-lactamase domain-containing protein</fullName>
    </recommendedName>
</protein>
<keyword evidence="1" id="KW-0255">Endonuclease</keyword>
<dbReference type="Proteomes" id="UP000177876">
    <property type="component" value="Unassembled WGS sequence"/>
</dbReference>